<dbReference type="Pfam" id="PF06761">
    <property type="entry name" value="IcmF-related"/>
    <property type="match status" value="1"/>
</dbReference>
<feature type="domain" description="IcmF-related" evidence="3">
    <location>
        <begin position="500"/>
        <end position="792"/>
    </location>
</feature>
<dbReference type="AlphaFoldDB" id="A0A063Y6X2"/>
<dbReference type="Pfam" id="PF14331">
    <property type="entry name" value="IcmF-related_N"/>
    <property type="match status" value="1"/>
</dbReference>
<feature type="transmembrane region" description="Helical" evidence="1">
    <location>
        <begin position="51"/>
        <end position="70"/>
    </location>
</feature>
<dbReference type="PANTHER" id="PTHR36153">
    <property type="entry name" value="INNER MEMBRANE PROTEIN-RELATED"/>
    <property type="match status" value="1"/>
</dbReference>
<dbReference type="SUPFAM" id="SSF52540">
    <property type="entry name" value="P-loop containing nucleoside triphosphate hydrolases"/>
    <property type="match status" value="1"/>
</dbReference>
<accession>A0A063Y6X2</accession>
<gene>
    <name evidence="5" type="ORF">ADINL_0529</name>
</gene>
<dbReference type="InterPro" id="IPR017731">
    <property type="entry name" value="TssM1-like"/>
</dbReference>
<dbReference type="InterPro" id="IPR053156">
    <property type="entry name" value="T6SS_TssM-like"/>
</dbReference>
<comment type="caution">
    <text evidence="5">The sequence shown here is derived from an EMBL/GenBank/DDBJ whole genome shotgun (WGS) entry which is preliminary data.</text>
</comment>
<evidence type="ECO:0000259" key="3">
    <source>
        <dbReference type="Pfam" id="PF06761"/>
    </source>
</evidence>
<organism evidence="5 6">
    <name type="scientific">Nitrincola lacisaponensis</name>
    <dbReference type="NCBI Taxonomy" id="267850"/>
    <lineage>
        <taxon>Bacteria</taxon>
        <taxon>Pseudomonadati</taxon>
        <taxon>Pseudomonadota</taxon>
        <taxon>Gammaproteobacteria</taxon>
        <taxon>Oceanospirillales</taxon>
        <taxon>Oceanospirillaceae</taxon>
        <taxon>Nitrincola</taxon>
    </lineage>
</organism>
<evidence type="ECO:0000259" key="4">
    <source>
        <dbReference type="Pfam" id="PF14331"/>
    </source>
</evidence>
<dbReference type="OrthoDB" id="9758229at2"/>
<evidence type="ECO:0000313" key="6">
    <source>
        <dbReference type="Proteomes" id="UP000027318"/>
    </source>
</evidence>
<proteinExistence type="predicted"/>
<evidence type="ECO:0000259" key="2">
    <source>
        <dbReference type="Pfam" id="PF06744"/>
    </source>
</evidence>
<dbReference type="InterPro" id="IPR025743">
    <property type="entry name" value="TssM1_N"/>
</dbReference>
<keyword evidence="1" id="KW-0472">Membrane</keyword>
<dbReference type="Pfam" id="PF06744">
    <property type="entry name" value="IcmF_C"/>
    <property type="match status" value="1"/>
</dbReference>
<keyword evidence="1" id="KW-0812">Transmembrane</keyword>
<evidence type="ECO:0000256" key="1">
    <source>
        <dbReference type="SAM" id="Phobius"/>
    </source>
</evidence>
<dbReference type="PATRIC" id="fig|267850.7.peg.523"/>
<feature type="transmembrane region" description="Helical" evidence="1">
    <location>
        <begin position="441"/>
        <end position="463"/>
    </location>
</feature>
<sequence length="1161" mass="130873">MRMFLGVFKNIGGVLGLVALLVLAAIIWFVLPALSVGNSNPFQSALSRGSMIFTLFAVALVYKARTWILARKRHDQLGKGMVQQSDTSDGQQSDKANEAEFKGKFEEAIRLLKRQKSLGAGGNYLYSLPWYMLIGPPGSGKTTALINSGLHFPLMDQFGASIRGVGGTKNCDWWFTDQAILVDTAGRFTTQDNQQARDKKDWNTFLSLLAKYRKRKPINGIVVAYSVEDLVRKDEADIVSDAILIKKRIYELYDKLKIEFPVYLVFTKLDLLPGFEEFFGHLDSEGREQVWGSTFKISDRQEDPVSRYLVEHKLLTERLQLKVLDGLRNESDLNKRDAIYLFPRIVASLQDRISLLLDTSFKPTRFETDLMLRGVYFTSGIQDGTVLDKVISGLSAHLGRSRHGDGRKGKSYFIKNLLNEVVFKEAGLAGHNARFEKVRSMLYLSGYALVIAACLGMSALWYYSFTQNTKQLSQFNEAIADVEAQRQTLQESDHSIEHILPILNTSRDIPFGYSHQSAGRFAIAGFGLNQTGKMHSESVRLYDRALINLLLPRLVFYLEERLVRQEDGVFDDLKLYQMLGGYLEPDSVFISRYFGSRFRQYDAVSRQALEAHIQQLVGLLPQHYYPSLNDELIVRTQRSLLQQPVAARLLTQIELHAAADAVSQGYRLLDLMGTNGVLIFSVEGKSMQEVLIDGLYTRIGAQRYFAQQSGFLEKMLAEDASILGYDEALAERYKAELFRQYIQTYQKVWLDTLQSIQLVNIEDVQAKAQAIDLLTSDASPLRQLLSVVRDNTEFSTFFKSAGGDVSRLANPSSGAIVPVTLSDDLMSLLSLEVLPVFSQINRFAGSAEADDSELLSALLERLEALKIYLQGLQHSVNAERSAWMRASSHQGMGEVVAQLEMDVANLPQPLSTWLAQLLDSAKAETGSQARSYIQNQWASNVVPACRDMIEGRYPFAAGATREITLRDLASYFAAGGIVDDYFQTYLSPYVDRSRSPWRWQQVTGFESASVNTLLRQVELSNRIQNMFFGPRGDTPALSFEVVPRDVDPEILKVTLVIDNEELSYAHGPQLGRRFDWPSAQLTTQSFSRLVIETAQDTEAITERGDWSLFRLFDHGRMTRIDSERFLIEFSTRSGRRLSFELVAGSVYNPFDTNLFKSIRCN</sequence>
<dbReference type="RefSeq" id="WP_084154360.1">
    <property type="nucleotide sequence ID" value="NZ_JMSZ01000015.1"/>
</dbReference>
<reference evidence="5 6" key="1">
    <citation type="journal article" date="2005" name="Int. J. Syst. Evol. Microbiol.">
        <title>Nitrincola lacisaponensis gen. nov., sp. nov., a novel alkaliphilic bacterium isolated from an alkaline, saline lake.</title>
        <authorList>
            <person name="Dimitriu P.A."/>
            <person name="Shukla S.K."/>
            <person name="Conradt J."/>
            <person name="Marquez M.C."/>
            <person name="Ventosa A."/>
            <person name="Maglia A."/>
            <person name="Peyton B.M."/>
            <person name="Pinkart H.C."/>
            <person name="Mormile M.R."/>
        </authorList>
    </citation>
    <scope>NUCLEOTIDE SEQUENCE [LARGE SCALE GENOMIC DNA]</scope>
    <source>
        <strain evidence="5 6">4CA</strain>
    </source>
</reference>
<dbReference type="EMBL" id="JMSZ01000015">
    <property type="protein sequence ID" value="KDE40880.1"/>
    <property type="molecule type" value="Genomic_DNA"/>
</dbReference>
<dbReference type="InterPro" id="IPR009612">
    <property type="entry name" value="IcmF-rel"/>
</dbReference>
<evidence type="ECO:0000313" key="5">
    <source>
        <dbReference type="EMBL" id="KDE40880.1"/>
    </source>
</evidence>
<keyword evidence="1" id="KW-1133">Transmembrane helix</keyword>
<dbReference type="InterPro" id="IPR010623">
    <property type="entry name" value="IcmF_C"/>
</dbReference>
<dbReference type="PANTHER" id="PTHR36153:SF1">
    <property type="entry name" value="TYPE VI SECRETION SYSTEM COMPONENT TSSM1"/>
    <property type="match status" value="1"/>
</dbReference>
<protein>
    <submittedName>
        <fullName evidence="5">IcmF-related protein</fullName>
    </submittedName>
</protein>
<dbReference type="InterPro" id="IPR027417">
    <property type="entry name" value="P-loop_NTPase"/>
</dbReference>
<dbReference type="NCBIfam" id="TIGR03348">
    <property type="entry name" value="VI_IcmF"/>
    <property type="match status" value="1"/>
</dbReference>
<feature type="domain" description="Type VI secretion system component TssM1 N-terminal" evidence="4">
    <location>
        <begin position="196"/>
        <end position="449"/>
    </location>
</feature>
<name>A0A063Y6X2_9GAMM</name>
<dbReference type="Proteomes" id="UP000027318">
    <property type="component" value="Unassembled WGS sequence"/>
</dbReference>
<feature type="transmembrane region" description="Helical" evidence="1">
    <location>
        <begin position="12"/>
        <end position="31"/>
    </location>
</feature>
<dbReference type="CDD" id="cd00882">
    <property type="entry name" value="Ras_like_GTPase"/>
    <property type="match status" value="1"/>
</dbReference>
<keyword evidence="6" id="KW-1185">Reference proteome</keyword>
<feature type="domain" description="Type VI secretion system IcmF C-terminal" evidence="2">
    <location>
        <begin position="1039"/>
        <end position="1144"/>
    </location>
</feature>
<dbReference type="STRING" id="267850.ADINL_0529"/>